<keyword evidence="3" id="KW-1185">Reference proteome</keyword>
<dbReference type="PANTHER" id="PTHR43707:SF1">
    <property type="entry name" value="HISTIDINE--TRNA LIGASE, MITOCHONDRIAL-RELATED"/>
    <property type="match status" value="1"/>
</dbReference>
<dbReference type="PANTHER" id="PTHR43707">
    <property type="entry name" value="HISTIDYL-TRNA SYNTHETASE"/>
    <property type="match status" value="1"/>
</dbReference>
<reference evidence="3" key="1">
    <citation type="submission" date="2018-05" db="EMBL/GenBank/DDBJ databases">
        <title>Genome sequencing of Phenylobacterium sp. HYN0004.</title>
        <authorList>
            <person name="Yi H."/>
            <person name="Baek C."/>
        </authorList>
    </citation>
    <scope>NUCLEOTIDE SEQUENCE [LARGE SCALE GENOMIC DNA]</scope>
    <source>
        <strain evidence="3">HYN0004</strain>
    </source>
</reference>
<evidence type="ECO:0000259" key="1">
    <source>
        <dbReference type="Pfam" id="PF13393"/>
    </source>
</evidence>
<dbReference type="Proteomes" id="UP000247763">
    <property type="component" value="Chromosome"/>
</dbReference>
<dbReference type="SUPFAM" id="SSF55681">
    <property type="entry name" value="Class II aaRS and biotin synthetases"/>
    <property type="match status" value="1"/>
</dbReference>
<evidence type="ECO:0000313" key="2">
    <source>
        <dbReference type="EMBL" id="AWM76485.1"/>
    </source>
</evidence>
<dbReference type="OrthoDB" id="9797914at2"/>
<dbReference type="EMBL" id="CP029479">
    <property type="protein sequence ID" value="AWM76485.1"/>
    <property type="molecule type" value="Genomic_DNA"/>
</dbReference>
<dbReference type="RefSeq" id="WP_110449054.1">
    <property type="nucleotide sequence ID" value="NZ_CP029479.1"/>
</dbReference>
<dbReference type="KEGG" id="phb:HYN04_01120"/>
<evidence type="ECO:0000313" key="3">
    <source>
        <dbReference type="Proteomes" id="UP000247763"/>
    </source>
</evidence>
<dbReference type="InterPro" id="IPR041715">
    <property type="entry name" value="HisRS-like_core"/>
</dbReference>
<dbReference type="Gene3D" id="3.30.930.10">
    <property type="entry name" value="Bira Bifunctional Protein, Domain 2"/>
    <property type="match status" value="1"/>
</dbReference>
<organism evidence="2 3">
    <name type="scientific">Phenylobacterium parvum</name>
    <dbReference type="NCBI Taxonomy" id="2201350"/>
    <lineage>
        <taxon>Bacteria</taxon>
        <taxon>Pseudomonadati</taxon>
        <taxon>Pseudomonadota</taxon>
        <taxon>Alphaproteobacteria</taxon>
        <taxon>Caulobacterales</taxon>
        <taxon>Caulobacteraceae</taxon>
        <taxon>Phenylobacterium</taxon>
    </lineage>
</organism>
<dbReference type="GO" id="GO:0006427">
    <property type="term" value="P:histidyl-tRNA aminoacylation"/>
    <property type="evidence" value="ECO:0007669"/>
    <property type="project" value="TreeGrafter"/>
</dbReference>
<dbReference type="GO" id="GO:0016757">
    <property type="term" value="F:glycosyltransferase activity"/>
    <property type="evidence" value="ECO:0007669"/>
    <property type="project" value="UniProtKB-KW"/>
</dbReference>
<accession>A0A2Z3HP22</accession>
<feature type="domain" description="Class II Histidinyl-tRNA synthetase (HisRS)-like catalytic core" evidence="1">
    <location>
        <begin position="26"/>
        <end position="174"/>
    </location>
</feature>
<feature type="domain" description="Class II Histidinyl-tRNA synthetase (HisRS)-like catalytic core" evidence="1">
    <location>
        <begin position="243"/>
        <end position="362"/>
    </location>
</feature>
<name>A0A2Z3HP22_9CAUL</name>
<dbReference type="AlphaFoldDB" id="A0A2Z3HP22"/>
<dbReference type="GO" id="GO:0004821">
    <property type="term" value="F:histidine-tRNA ligase activity"/>
    <property type="evidence" value="ECO:0007669"/>
    <property type="project" value="TreeGrafter"/>
</dbReference>
<keyword evidence="2" id="KW-0808">Transferase</keyword>
<dbReference type="InterPro" id="IPR004516">
    <property type="entry name" value="HisRS/HisZ"/>
</dbReference>
<protein>
    <submittedName>
        <fullName evidence="2">ATP phosphoribosyltransferase regulatory subunit</fullName>
    </submittedName>
</protein>
<dbReference type="Pfam" id="PF13393">
    <property type="entry name" value="tRNA-synt_His"/>
    <property type="match status" value="2"/>
</dbReference>
<keyword evidence="2" id="KW-0328">Glycosyltransferase</keyword>
<gene>
    <name evidence="2" type="ORF">HYN04_01120</name>
</gene>
<dbReference type="GO" id="GO:0005737">
    <property type="term" value="C:cytoplasm"/>
    <property type="evidence" value="ECO:0007669"/>
    <property type="project" value="InterPro"/>
</dbReference>
<dbReference type="InterPro" id="IPR045864">
    <property type="entry name" value="aa-tRNA-synth_II/BPL/LPL"/>
</dbReference>
<proteinExistence type="predicted"/>
<sequence length="377" mass="38869">MTAGSPLPEARLEAIRAPFRATAATWVQPPVLQPLSLVLDLAGEALRSRLFVLQAAGGEEVCLRPDFTTPVARLHLASGASAGDYAYEGLVFRASADEPEEVLQVGIERFAPDADRIEADAGLVDLIWRSALAGGRTDLSLRLGDAGLFPAFVGTLGLNPVLASRLVRMAARPSRLAAELDRTDGGAPVAGADDVIARRLGALPPGEAAALLEEIWALAGITPVGGRSAAEIAGRLVRRAEAAQAPALSPTQAEAIRAFLAIRAAPRSALAQVSRLAPGAAALQARLSDWNRRLDRIEAVPAGAAPAIFEAAPRGDFAYYDGLVFEVLSTALGPDRPVAAGGRYDGLPARLSGSGAAPGSALGGMVLPGRALVETGQ</sequence>